<dbReference type="EMBL" id="JADZSC010000001">
    <property type="protein sequence ID" value="MBH0229352.1"/>
    <property type="molecule type" value="Genomic_DNA"/>
</dbReference>
<evidence type="ECO:0000256" key="2">
    <source>
        <dbReference type="ARBA" id="ARBA00022842"/>
    </source>
</evidence>
<dbReference type="Gene3D" id="3.40.50.1000">
    <property type="entry name" value="HAD superfamily/HAD-like"/>
    <property type="match status" value="1"/>
</dbReference>
<dbReference type="PANTHER" id="PTHR43434:SF1">
    <property type="entry name" value="PHOSPHOGLYCOLATE PHOSPHATASE"/>
    <property type="match status" value="1"/>
</dbReference>
<dbReference type="PANTHER" id="PTHR43434">
    <property type="entry name" value="PHOSPHOGLYCOLATE PHOSPHATASE"/>
    <property type="match status" value="1"/>
</dbReference>
<dbReference type="InterPro" id="IPR023214">
    <property type="entry name" value="HAD_sf"/>
</dbReference>
<keyword evidence="2" id="KW-0460">Magnesium</keyword>
<dbReference type="GO" id="GO:0006281">
    <property type="term" value="P:DNA repair"/>
    <property type="evidence" value="ECO:0007669"/>
    <property type="project" value="TreeGrafter"/>
</dbReference>
<organism evidence="3 4">
    <name type="scientific">Halobacillus yeomjeoni</name>
    <dbReference type="NCBI Taxonomy" id="311194"/>
    <lineage>
        <taxon>Bacteria</taxon>
        <taxon>Bacillati</taxon>
        <taxon>Bacillota</taxon>
        <taxon>Bacilli</taxon>
        <taxon>Bacillales</taxon>
        <taxon>Bacillaceae</taxon>
        <taxon>Halobacillus</taxon>
    </lineage>
</organism>
<dbReference type="RefSeq" id="WP_197315969.1">
    <property type="nucleotide sequence ID" value="NZ_JADZSC010000001.1"/>
</dbReference>
<dbReference type="InterPro" id="IPR023198">
    <property type="entry name" value="PGP-like_dom2"/>
</dbReference>
<dbReference type="InterPro" id="IPR050155">
    <property type="entry name" value="HAD-like_hydrolase_sf"/>
</dbReference>
<dbReference type="SFLD" id="SFLDS00003">
    <property type="entry name" value="Haloacid_Dehalogenase"/>
    <property type="match status" value="1"/>
</dbReference>
<dbReference type="AlphaFoldDB" id="A0A931HT81"/>
<dbReference type="Gene3D" id="1.10.150.240">
    <property type="entry name" value="Putative phosphatase, domain 2"/>
    <property type="match status" value="1"/>
</dbReference>
<reference evidence="3 4" key="1">
    <citation type="journal article" date="2005" name="Int. J. Syst. Evol. Microbiol.">
        <title>Halobacillus yeomjeoni sp. nov., isolated from a marine solar saltern in Korea.</title>
        <authorList>
            <person name="Yoon J.H."/>
            <person name="Kang S.J."/>
            <person name="Lee C.H."/>
            <person name="Oh H.W."/>
            <person name="Oh T.K."/>
        </authorList>
    </citation>
    <scope>NUCLEOTIDE SEQUENCE [LARGE SCALE GENOMIC DNA]</scope>
    <source>
        <strain evidence="3 4">KCTC 3957</strain>
    </source>
</reference>
<dbReference type="SUPFAM" id="SSF56784">
    <property type="entry name" value="HAD-like"/>
    <property type="match status" value="1"/>
</dbReference>
<comment type="caution">
    <text evidence="3">The sequence shown here is derived from an EMBL/GenBank/DDBJ whole genome shotgun (WGS) entry which is preliminary data.</text>
</comment>
<dbReference type="Proteomes" id="UP000614490">
    <property type="component" value="Unassembled WGS sequence"/>
</dbReference>
<evidence type="ECO:0000256" key="1">
    <source>
        <dbReference type="ARBA" id="ARBA00022801"/>
    </source>
</evidence>
<sequence>MDSIIFDLDGTIWDPIDTVLEAWNSRIRESEQIQKELTRTDLEGIMGLQMDEVGRILFPEADEDHQRRLIQECGDMEKDFLRDKGGRLFHNAERVVNQLSKEYKLFIVSNCQDGYIESFYAYHKLENYLSDFENPGRTGLSKGENIQLIIDRNYLSHPVYVGDTEGDYKASRHAGIPFVYAAYGFGQVPQYDEVIDRFDDLLTLYGK</sequence>
<dbReference type="GO" id="GO:0008967">
    <property type="term" value="F:phosphoglycolate phosphatase activity"/>
    <property type="evidence" value="ECO:0007669"/>
    <property type="project" value="TreeGrafter"/>
</dbReference>
<evidence type="ECO:0000313" key="4">
    <source>
        <dbReference type="Proteomes" id="UP000614490"/>
    </source>
</evidence>
<dbReference type="InterPro" id="IPR036412">
    <property type="entry name" value="HAD-like_sf"/>
</dbReference>
<proteinExistence type="predicted"/>
<name>A0A931HT81_9BACI</name>
<evidence type="ECO:0000313" key="3">
    <source>
        <dbReference type="EMBL" id="MBH0229352.1"/>
    </source>
</evidence>
<gene>
    <name evidence="3" type="ORF">H0267_03910</name>
</gene>
<keyword evidence="4" id="KW-1185">Reference proteome</keyword>
<dbReference type="SFLD" id="SFLDG01129">
    <property type="entry name" value="C1.5:_HAD__Beta-PGM__Phosphata"/>
    <property type="match status" value="1"/>
</dbReference>
<keyword evidence="1 3" id="KW-0378">Hydrolase</keyword>
<protein>
    <submittedName>
        <fullName evidence="3">HAD family hydrolase</fullName>
    </submittedName>
</protein>
<dbReference type="InterPro" id="IPR041492">
    <property type="entry name" value="HAD_2"/>
</dbReference>
<accession>A0A931HT81</accession>
<dbReference type="Pfam" id="PF13419">
    <property type="entry name" value="HAD_2"/>
    <property type="match status" value="1"/>
</dbReference>